<evidence type="ECO:0000313" key="2">
    <source>
        <dbReference type="EMBL" id="ETX07363.1"/>
    </source>
</evidence>
<name>W4MAY5_9BACT</name>
<sequence>MFKITIDINALSFYDLNKFKLNTFKPEAGLTMICTVYQPSSETIRAFLRQQADVSFSYPEVGHSRHTPPAGYVVDHNRICLGEGEACFNAARDALHAWRMFPTGWVKLCWPTAPIAPGTDVAILAHWGALWWLNACRIVYVIDEHAPQRRCGFAYGALASHAARGEERFCIEMAGDGTVWYDLLAFSKPNRLLTRLGYPFVRRLQKRFAAQSLKAMAEAVSHANWPSAGGRTDG</sequence>
<dbReference type="PANTHER" id="PTHR34202:SF1">
    <property type="entry name" value="UPF0548 PROTEIN"/>
    <property type="match status" value="1"/>
</dbReference>
<evidence type="ECO:0000259" key="1">
    <source>
        <dbReference type="Pfam" id="PF09348"/>
    </source>
</evidence>
<dbReference type="HOGENOM" id="CLU_080841_0_1_7"/>
<feature type="domain" description="DUF1990" evidence="1">
    <location>
        <begin position="57"/>
        <end position="214"/>
    </location>
</feature>
<dbReference type="EMBL" id="AZHX01000472">
    <property type="protein sequence ID" value="ETX07363.1"/>
    <property type="molecule type" value="Genomic_DNA"/>
</dbReference>
<protein>
    <recommendedName>
        <fullName evidence="1">DUF1990 domain-containing protein</fullName>
    </recommendedName>
</protein>
<comment type="caution">
    <text evidence="2">The sequence shown here is derived from an EMBL/GenBank/DDBJ whole genome shotgun (WGS) entry which is preliminary data.</text>
</comment>
<organism evidence="2 3">
    <name type="scientific">Candidatus Entotheonella gemina</name>
    <dbReference type="NCBI Taxonomy" id="1429439"/>
    <lineage>
        <taxon>Bacteria</taxon>
        <taxon>Pseudomonadati</taxon>
        <taxon>Nitrospinota/Tectimicrobiota group</taxon>
        <taxon>Candidatus Tectimicrobiota</taxon>
        <taxon>Candidatus Entotheonellia</taxon>
        <taxon>Candidatus Entotheonellales</taxon>
        <taxon>Candidatus Entotheonellaceae</taxon>
        <taxon>Candidatus Entotheonella</taxon>
    </lineage>
</organism>
<proteinExistence type="predicted"/>
<keyword evidence="3" id="KW-1185">Reference proteome</keyword>
<evidence type="ECO:0000313" key="3">
    <source>
        <dbReference type="Proteomes" id="UP000019140"/>
    </source>
</evidence>
<dbReference type="AlphaFoldDB" id="W4MAY5"/>
<gene>
    <name evidence="2" type="ORF">ETSY2_11630</name>
</gene>
<dbReference type="Pfam" id="PF09348">
    <property type="entry name" value="DUF1990"/>
    <property type="match status" value="1"/>
</dbReference>
<dbReference type="Proteomes" id="UP000019140">
    <property type="component" value="Unassembled WGS sequence"/>
</dbReference>
<accession>W4MAY5</accession>
<dbReference type="PANTHER" id="PTHR34202">
    <property type="entry name" value="UPF0548 PROTEIN"/>
    <property type="match status" value="1"/>
</dbReference>
<dbReference type="InterPro" id="IPR018960">
    <property type="entry name" value="DUF1990"/>
</dbReference>
<reference evidence="2 3" key="1">
    <citation type="journal article" date="2014" name="Nature">
        <title>An environmental bacterial taxon with a large and distinct metabolic repertoire.</title>
        <authorList>
            <person name="Wilson M.C."/>
            <person name="Mori T."/>
            <person name="Ruckert C."/>
            <person name="Uria A.R."/>
            <person name="Helf M.J."/>
            <person name="Takada K."/>
            <person name="Gernert C."/>
            <person name="Steffens U.A."/>
            <person name="Heycke N."/>
            <person name="Schmitt S."/>
            <person name="Rinke C."/>
            <person name="Helfrich E.J."/>
            <person name="Brachmann A.O."/>
            <person name="Gurgui C."/>
            <person name="Wakimoto T."/>
            <person name="Kracht M."/>
            <person name="Crusemann M."/>
            <person name="Hentschel U."/>
            <person name="Abe I."/>
            <person name="Matsunaga S."/>
            <person name="Kalinowski J."/>
            <person name="Takeyama H."/>
            <person name="Piel J."/>
        </authorList>
    </citation>
    <scope>NUCLEOTIDE SEQUENCE [LARGE SCALE GENOMIC DNA]</scope>
    <source>
        <strain evidence="3">TSY2</strain>
    </source>
</reference>